<gene>
    <name evidence="3" type="ORF">ACRE_009970</name>
</gene>
<organism evidence="3 4">
    <name type="scientific">Hapsidospora chrysogenum (strain ATCC 11550 / CBS 779.69 / DSM 880 / IAM 14645 / JCM 23072 / IMI 49137)</name>
    <name type="common">Acremonium chrysogenum</name>
    <dbReference type="NCBI Taxonomy" id="857340"/>
    <lineage>
        <taxon>Eukaryota</taxon>
        <taxon>Fungi</taxon>
        <taxon>Dikarya</taxon>
        <taxon>Ascomycota</taxon>
        <taxon>Pezizomycotina</taxon>
        <taxon>Sordariomycetes</taxon>
        <taxon>Hypocreomycetidae</taxon>
        <taxon>Hypocreales</taxon>
        <taxon>Bionectriaceae</taxon>
        <taxon>Hapsidospora</taxon>
    </lineage>
</organism>
<proteinExistence type="predicted"/>
<comment type="caution">
    <text evidence="3">The sequence shown here is derived from an EMBL/GenBank/DDBJ whole genome shotgun (WGS) entry which is preliminary data.</text>
</comment>
<dbReference type="Proteomes" id="UP000029964">
    <property type="component" value="Unassembled WGS sequence"/>
</dbReference>
<feature type="compositionally biased region" description="Low complexity" evidence="1">
    <location>
        <begin position="74"/>
        <end position="85"/>
    </location>
</feature>
<evidence type="ECO:0000256" key="1">
    <source>
        <dbReference type="SAM" id="MobiDB-lite"/>
    </source>
</evidence>
<name>A0A086TFG9_HAPC1</name>
<dbReference type="OrthoDB" id="5081612at2759"/>
<feature type="transmembrane region" description="Helical" evidence="2">
    <location>
        <begin position="28"/>
        <end position="44"/>
    </location>
</feature>
<dbReference type="HOGENOM" id="CLU_112968_0_0_1"/>
<evidence type="ECO:0000256" key="2">
    <source>
        <dbReference type="SAM" id="Phobius"/>
    </source>
</evidence>
<feature type="region of interest" description="Disordered" evidence="1">
    <location>
        <begin position="53"/>
        <end position="95"/>
    </location>
</feature>
<dbReference type="AlphaFoldDB" id="A0A086TFG9"/>
<evidence type="ECO:0000313" key="4">
    <source>
        <dbReference type="Proteomes" id="UP000029964"/>
    </source>
</evidence>
<feature type="compositionally biased region" description="Basic and acidic residues" evidence="1">
    <location>
        <begin position="59"/>
        <end position="69"/>
    </location>
</feature>
<evidence type="ECO:0000313" key="3">
    <source>
        <dbReference type="EMBL" id="KFH48101.1"/>
    </source>
</evidence>
<feature type="transmembrane region" description="Helical" evidence="2">
    <location>
        <begin position="164"/>
        <end position="187"/>
    </location>
</feature>
<keyword evidence="4" id="KW-1185">Reference proteome</keyword>
<sequence length="214" mass="23631">MVVTYEYYFHSGDCAQPPSPYEFTSTKRFWILGALIILNGYWVYQQLQLSKPPRSRQTQQEDHLEDGAKGTETAAAPSPDSLLPAGGSPASPTQPQPYESDVFWLQPHITSRPRQILASALGGLVLLLQLVQGSWVLRTAWRMTGATISAVYPSAKPFLIRHCLYLPLAVVVLVSWVVLLAAGLFFVSSQLAFVLRLVKIQPSDPLRVPGEAAR</sequence>
<keyword evidence="2" id="KW-0472">Membrane</keyword>
<protein>
    <submittedName>
        <fullName evidence="3">Uncharacterized protein</fullName>
    </submittedName>
</protein>
<accession>A0A086TFG9</accession>
<dbReference type="EMBL" id="JPKY01000005">
    <property type="protein sequence ID" value="KFH48101.1"/>
    <property type="molecule type" value="Genomic_DNA"/>
</dbReference>
<feature type="transmembrane region" description="Helical" evidence="2">
    <location>
        <begin position="116"/>
        <end position="137"/>
    </location>
</feature>
<reference evidence="4" key="1">
    <citation type="journal article" date="2014" name="Genome Announc.">
        <title>Genome sequence and annotation of Acremonium chrysogenum, producer of the beta-lactam antibiotic cephalosporin C.</title>
        <authorList>
            <person name="Terfehr D."/>
            <person name="Dahlmann T.A."/>
            <person name="Specht T."/>
            <person name="Zadra I."/>
            <person name="Kuernsteiner H."/>
            <person name="Kueck U."/>
        </authorList>
    </citation>
    <scope>NUCLEOTIDE SEQUENCE [LARGE SCALE GENOMIC DNA]</scope>
    <source>
        <strain evidence="4">ATCC 11550 / CBS 779.69 / DSM 880 / IAM 14645 / JCM 23072 / IMI 49137</strain>
    </source>
</reference>
<keyword evidence="2" id="KW-0812">Transmembrane</keyword>
<keyword evidence="2" id="KW-1133">Transmembrane helix</keyword>